<proteinExistence type="predicted"/>
<evidence type="ECO:0000313" key="3">
    <source>
        <dbReference type="Proteomes" id="UP000287996"/>
    </source>
</evidence>
<reference evidence="2 3" key="1">
    <citation type="journal article" date="2011" name="Front. Microbiol.">
        <title>Genomic signatures of strain selection and enhancement in Bacillus atrophaeus var. globigii, a historical biowarfare simulant.</title>
        <authorList>
            <person name="Gibbons H.S."/>
            <person name="Broomall S.M."/>
            <person name="McNew L.A."/>
            <person name="Daligault H."/>
            <person name="Chapman C."/>
            <person name="Bruce D."/>
            <person name="Karavis M."/>
            <person name="Krepps M."/>
            <person name="McGregor P.A."/>
            <person name="Hong C."/>
            <person name="Park K.H."/>
            <person name="Akmal A."/>
            <person name="Feldman A."/>
            <person name="Lin J.S."/>
            <person name="Chang W.E."/>
            <person name="Higgs B.W."/>
            <person name="Demirev P."/>
            <person name="Lindquist J."/>
            <person name="Liem A."/>
            <person name="Fochler E."/>
            <person name="Read T.D."/>
            <person name="Tapia R."/>
            <person name="Johnson S."/>
            <person name="Bishop-Lilly K.A."/>
            <person name="Detter C."/>
            <person name="Han C."/>
            <person name="Sozhamannan S."/>
            <person name="Rosenzweig C.N."/>
            <person name="Skowronski E.W."/>
        </authorList>
    </citation>
    <scope>NUCLEOTIDE SEQUENCE [LARGE SCALE GENOMIC DNA]</scope>
    <source>
        <strain evidence="2 3">CC-PW-9</strain>
    </source>
</reference>
<dbReference type="EMBL" id="PIQH01000003">
    <property type="protein sequence ID" value="RUO80820.1"/>
    <property type="molecule type" value="Genomic_DNA"/>
</dbReference>
<sequence>MSHLALPDFNDIFHDSPALIPEFSWGEVHMLATDSAAWRNAILINLNAAAPVCVIGSGATIDDIQEQQQVLPRSHALNLVEIKHRAKPKLSAFLHALEAATSAYPLVYIELNSLQPTLFSELMFQQRGLLELRSWAQEKRKLIVMVAQGDVNQSPLSQWVVAASSMANSLSLLYRAEHYWHWDIEHWYTDQDVVMRNLLVDEFDSGLPKLSLHQLNEQKYIDTLVQSDEVWYSPYAILPTETAPGQWQALKRLEDWQQEVPENSPGSILLGITVKDSIIELAQRVHSMRMFFGPNIRIFIREIAKPIRHEDENLLLHAGATMIIPFELKLGRIMVLIDNTAGWRFTRPILPTLSRILGDYERQRLQGYLAPQQFVKEVMKTSNYAGINGIHSALIRGEPMDGLDLIQIAAQFQNRREGDVVTIADGAIYIYLFACRESDVSGVLKFLIGLPSDSIFSRETRYCSTQLIQQALNELTQQIAHEPERDDSQAILEKSFSKHEGATETKASTSQVFREPVRPKPAKWRDQ</sequence>
<dbReference type="Proteomes" id="UP000287996">
    <property type="component" value="Unassembled WGS sequence"/>
</dbReference>
<feature type="compositionally biased region" description="Basic and acidic residues" evidence="1">
    <location>
        <begin position="515"/>
        <end position="527"/>
    </location>
</feature>
<evidence type="ECO:0008006" key="4">
    <source>
        <dbReference type="Google" id="ProtNLM"/>
    </source>
</evidence>
<evidence type="ECO:0000256" key="1">
    <source>
        <dbReference type="SAM" id="MobiDB-lite"/>
    </source>
</evidence>
<dbReference type="RefSeq" id="WP_126841350.1">
    <property type="nucleotide sequence ID" value="NZ_PIQH01000003.1"/>
</dbReference>
<keyword evidence="3" id="KW-1185">Reference proteome</keyword>
<protein>
    <recommendedName>
        <fullName evidence="4">Cellulose biosynthesis protein BcsE</fullName>
    </recommendedName>
</protein>
<comment type="caution">
    <text evidence="2">The sequence shown here is derived from an EMBL/GenBank/DDBJ whole genome shotgun (WGS) entry which is preliminary data.</text>
</comment>
<feature type="region of interest" description="Disordered" evidence="1">
    <location>
        <begin position="483"/>
        <end position="527"/>
    </location>
</feature>
<dbReference type="InterPro" id="IPR017745">
    <property type="entry name" value="BcsE"/>
</dbReference>
<organism evidence="2 3">
    <name type="scientific">Idiomarina tyrosinivorans</name>
    <dbReference type="NCBI Taxonomy" id="1445662"/>
    <lineage>
        <taxon>Bacteria</taxon>
        <taxon>Pseudomonadati</taxon>
        <taxon>Pseudomonadota</taxon>
        <taxon>Gammaproteobacteria</taxon>
        <taxon>Alteromonadales</taxon>
        <taxon>Idiomarinaceae</taxon>
        <taxon>Idiomarina</taxon>
    </lineage>
</organism>
<gene>
    <name evidence="2" type="ORF">CWI84_04345</name>
</gene>
<evidence type="ECO:0000313" key="2">
    <source>
        <dbReference type="EMBL" id="RUO80820.1"/>
    </source>
</evidence>
<dbReference type="AlphaFoldDB" id="A0A432ZSD3"/>
<dbReference type="Pfam" id="PF10995">
    <property type="entry name" value="CBP_BcsE"/>
    <property type="match status" value="1"/>
</dbReference>
<dbReference type="OrthoDB" id="5840260at2"/>
<dbReference type="GO" id="GO:0035438">
    <property type="term" value="F:cyclic-di-GMP binding"/>
    <property type="evidence" value="ECO:0007669"/>
    <property type="project" value="InterPro"/>
</dbReference>
<name>A0A432ZSD3_9GAMM</name>
<accession>A0A432ZSD3</accession>